<evidence type="ECO:0000313" key="3">
    <source>
        <dbReference type="EMBL" id="KKM61035.1"/>
    </source>
</evidence>
<dbReference type="InterPro" id="IPR022409">
    <property type="entry name" value="PKD/Chitinase_dom"/>
</dbReference>
<dbReference type="InterPro" id="IPR035986">
    <property type="entry name" value="PKD_dom_sf"/>
</dbReference>
<dbReference type="InterPro" id="IPR013783">
    <property type="entry name" value="Ig-like_fold"/>
</dbReference>
<dbReference type="Gene3D" id="2.60.40.3870">
    <property type="entry name" value="Uncharacterised protein PF16024, DUF4785"/>
    <property type="match status" value="1"/>
</dbReference>
<proteinExistence type="predicted"/>
<dbReference type="Pfam" id="PF20943">
    <property type="entry name" value="DUF4785_3rd"/>
    <property type="match status" value="1"/>
</dbReference>
<dbReference type="Gene3D" id="2.60.40.10">
    <property type="entry name" value="Immunoglobulins"/>
    <property type="match status" value="2"/>
</dbReference>
<accession>A0A0F9LA88</accession>
<protein>
    <recommendedName>
        <fullName evidence="2">PKD domain-containing protein</fullName>
    </recommendedName>
</protein>
<feature type="non-terminal residue" evidence="3">
    <location>
        <position position="1202"/>
    </location>
</feature>
<dbReference type="InterPro" id="IPR000601">
    <property type="entry name" value="PKD_dom"/>
</dbReference>
<dbReference type="InterPro" id="IPR048295">
    <property type="entry name" value="DUF4785_C"/>
</dbReference>
<feature type="compositionally biased region" description="Polar residues" evidence="1">
    <location>
        <begin position="1"/>
        <end position="12"/>
    </location>
</feature>
<gene>
    <name evidence="3" type="ORF">LCGC14_1535800</name>
</gene>
<feature type="non-terminal residue" evidence="3">
    <location>
        <position position="1"/>
    </location>
</feature>
<name>A0A0F9LA88_9ZZZZ</name>
<dbReference type="SMART" id="SM00089">
    <property type="entry name" value="PKD"/>
    <property type="match status" value="3"/>
</dbReference>
<dbReference type="Pfam" id="PF18911">
    <property type="entry name" value="PKD_4"/>
    <property type="match status" value="1"/>
</dbReference>
<evidence type="ECO:0000259" key="2">
    <source>
        <dbReference type="PROSITE" id="PS50093"/>
    </source>
</evidence>
<dbReference type="PROSITE" id="PS50093">
    <property type="entry name" value="PKD"/>
    <property type="match status" value="1"/>
</dbReference>
<dbReference type="CDD" id="cd00146">
    <property type="entry name" value="PKD"/>
    <property type="match status" value="1"/>
</dbReference>
<dbReference type="AlphaFoldDB" id="A0A0F9LA88"/>
<organism evidence="3">
    <name type="scientific">marine sediment metagenome</name>
    <dbReference type="NCBI Taxonomy" id="412755"/>
    <lineage>
        <taxon>unclassified sequences</taxon>
        <taxon>metagenomes</taxon>
        <taxon>ecological metagenomes</taxon>
    </lineage>
</organism>
<feature type="domain" description="PKD" evidence="2">
    <location>
        <begin position="517"/>
        <end position="603"/>
    </location>
</feature>
<evidence type="ECO:0000256" key="1">
    <source>
        <dbReference type="SAM" id="MobiDB-lite"/>
    </source>
</evidence>
<reference evidence="3" key="1">
    <citation type="journal article" date="2015" name="Nature">
        <title>Complex archaea that bridge the gap between prokaryotes and eukaryotes.</title>
        <authorList>
            <person name="Spang A."/>
            <person name="Saw J.H."/>
            <person name="Jorgensen S.L."/>
            <person name="Zaremba-Niedzwiedzka K."/>
            <person name="Martijn J."/>
            <person name="Lind A.E."/>
            <person name="van Eijk R."/>
            <person name="Schleper C."/>
            <person name="Guy L."/>
            <person name="Ettema T.J."/>
        </authorList>
    </citation>
    <scope>NUCLEOTIDE SEQUENCE</scope>
</reference>
<comment type="caution">
    <text evidence="3">The sequence shown here is derived from an EMBL/GenBank/DDBJ whole genome shotgun (WGS) entry which is preliminary data.</text>
</comment>
<dbReference type="EMBL" id="LAZR01011565">
    <property type="protein sequence ID" value="KKM61035.1"/>
    <property type="molecule type" value="Genomic_DNA"/>
</dbReference>
<feature type="region of interest" description="Disordered" evidence="1">
    <location>
        <begin position="1"/>
        <end position="30"/>
    </location>
</feature>
<dbReference type="SUPFAM" id="SSF49299">
    <property type="entry name" value="PKD domain"/>
    <property type="match status" value="2"/>
</dbReference>
<sequence length="1202" mass="130568">DWANPGKQTTPKASGSSDAGSNSGGGDYVHELGRGQAEFTGVFLDYGTDADGDGFYDYLTVEAQLDVAVAGDLTVIGGLEGTDHKLWATTETNLDVGVHTVELTFDGIDIRRYREDGPYATSFSVDGLFGLYAVSDTYYTSAYDYTEFESLAAEFSGVYQSYGEDSDGDVSYNHLTVDVDLDVATAGEYTVEGWLYDQAGEALYLATNFAFLPNGNQTISLSFDGMTIAKYRSDGPYDLKYLTLFDENADEIDFIYEAYQTPAYSYTEFQTGNGSFTGIPSDYGIDLDGNALFDLLRIETTVDVAEEGQYVAVGRLFDAGGEWISDATTGVALAAGEQTVALNFSGSDIALHEENGPYELRYTSLYDSDGSLADSLPAAYLTSAYQYTQFQGPAVTLTGNYTDFGTDISGDGDFDYLTVDVELVVENAGNYALNARLLDQAENEIIWASTSSSLEAGIPQTMQLNFSGSEIFANGVDGPYYLRDVYAYNTIDSTLSDSTYEAHTTAAYAFSDFGNFPPVADAGGPFDGTVGIPITFDASGSNDPDGQIVLYEWDWDANGTYDFSDTVPSAEHTWSRPFSDDVRLRVTDNQGMTSSDTAYVEVTSDSPFIMDFGLDTAVIDENDETTLSVDFHDRNPLDEHTAIIEWGDGNGDTLHFVDGERTFSLSHTYLDDDPTGTPSDEFVITATVSDDSAGDTATTTLTVKNVAPTLSDVLLTPEINEGESAILSGTISDPGTQDTFTLEVDWADGSPLETFTFGAGTTTFAVDHPYLDDDPSGSPSDDYTISFTLTDDDLGGAAKDPFVWAGATMTFTKADYADWTLPDGQDRITDNVWLTRQDTQGIFNIQTESYYNYEGANWDEITSPANTEWAYGLASDWESLAFANWGVWHDWIPPDTVEENAVLHLIEEDVYLDIKFLSWTENGEGGGFSYQRATEAVPGEKVWTGPTITFTKNDYADWVDPANQDRITQTTWITRRETKGLFNFKTELAYNYPLSSSPADTQWAFGSASDWQSLAFGPWEALVGGWNEGPPSILGKDLVLHLISDDIYLDFKFTSWTSGGNGGGFSYERSSESARILTSTLTVNNVAPTVVIDGMPESPTVATPIDLSSSLTDPGINDTFTYAWGVTKDGISYASGTSMDFSFIPDQPAVYVVNLEVTDDDSGVGTDSKTIEIVATEGAVIVGRYVFYNDSTFDGNSPEANA</sequence>